<dbReference type="Proteomes" id="UP000242770">
    <property type="component" value="Unassembled WGS sequence"/>
</dbReference>
<gene>
    <name evidence="1" type="primary">SSCI50610.1</name>
</gene>
<protein>
    <submittedName>
        <fullName evidence="1">Uncharacterized protein</fullName>
    </submittedName>
</protein>
<sequence>MILNTAKQQTATSASVQGHIACSLASVCAQYLGYCSRAMSVA</sequence>
<proteinExistence type="predicted"/>
<dbReference type="EMBL" id="CCFA01003000">
    <property type="protein sequence ID" value="CDW98237.1"/>
    <property type="molecule type" value="Genomic_DNA"/>
</dbReference>
<accession>A0A0F7S5N4</accession>
<keyword evidence="2" id="KW-1185">Reference proteome</keyword>
<dbReference type="AlphaFoldDB" id="A0A0F7S5N4"/>
<evidence type="ECO:0000313" key="2">
    <source>
        <dbReference type="Proteomes" id="UP000242770"/>
    </source>
</evidence>
<name>A0A0F7S5N4_9BASI</name>
<evidence type="ECO:0000313" key="1">
    <source>
        <dbReference type="EMBL" id="CDW98237.1"/>
    </source>
</evidence>
<reference evidence="2" key="1">
    <citation type="submission" date="2014-06" db="EMBL/GenBank/DDBJ databases">
        <authorList>
            <person name="Berkman P.J."/>
        </authorList>
    </citation>
    <scope>NUCLEOTIDE SEQUENCE [LARGE SCALE GENOMIC DNA]</scope>
</reference>
<organism evidence="1 2">
    <name type="scientific">Sporisorium scitamineum</name>
    <dbReference type="NCBI Taxonomy" id="49012"/>
    <lineage>
        <taxon>Eukaryota</taxon>
        <taxon>Fungi</taxon>
        <taxon>Dikarya</taxon>
        <taxon>Basidiomycota</taxon>
        <taxon>Ustilaginomycotina</taxon>
        <taxon>Ustilaginomycetes</taxon>
        <taxon>Ustilaginales</taxon>
        <taxon>Ustilaginaceae</taxon>
        <taxon>Sporisorium</taxon>
    </lineage>
</organism>